<evidence type="ECO:0000256" key="6">
    <source>
        <dbReference type="ARBA" id="ARBA00022989"/>
    </source>
</evidence>
<dbReference type="Pfam" id="PF13439">
    <property type="entry name" value="Glyco_transf_4"/>
    <property type="match status" value="1"/>
</dbReference>
<keyword evidence="5" id="KW-0256">Endoplasmic reticulum</keyword>
<feature type="transmembrane region" description="Helical" evidence="10">
    <location>
        <begin position="71"/>
        <end position="89"/>
    </location>
</feature>
<comment type="catalytic activity">
    <reaction evidence="9 10">
        <text>an alpha-D-Man-(1-&gt;3)-beta-D-Man-(1-&gt;4)-beta-D-GlcNAc-(1-&gt;4)-alpha-D-GlcNAc-diphospho-di-trans,poly-cis-dolichol + GDP-alpha-D-mannose = an alpha-D-Man-(1-&gt;3)-[alpha-D-Man-(1-&gt;6)]-beta-D-Man-(1-&gt;4)-beta-D-GlcNAc-(1-&gt;4)-alpha-D-GlcNAc-diphospho-di-trans,poly-cis-dolichol + GDP + H(+)</text>
        <dbReference type="Rhea" id="RHEA:29519"/>
        <dbReference type="Rhea" id="RHEA-COMP:19513"/>
        <dbReference type="Rhea" id="RHEA-COMP:19515"/>
        <dbReference type="ChEBI" id="CHEBI:15378"/>
        <dbReference type="ChEBI" id="CHEBI:57527"/>
        <dbReference type="ChEBI" id="CHEBI:58189"/>
        <dbReference type="ChEBI" id="CHEBI:132510"/>
        <dbReference type="ChEBI" id="CHEBI:132511"/>
        <dbReference type="EC" id="2.4.1.257"/>
    </reaction>
    <physiologicalReaction direction="left-to-right" evidence="9 10">
        <dbReference type="Rhea" id="RHEA:29520"/>
    </physiologicalReaction>
</comment>
<organism evidence="13">
    <name type="scientific">Mesocestoides corti</name>
    <name type="common">Flatworm</name>
    <dbReference type="NCBI Taxonomy" id="53468"/>
    <lineage>
        <taxon>Eukaryota</taxon>
        <taxon>Metazoa</taxon>
        <taxon>Spiralia</taxon>
        <taxon>Lophotrochozoa</taxon>
        <taxon>Platyhelminthes</taxon>
        <taxon>Cestoda</taxon>
        <taxon>Eucestoda</taxon>
        <taxon>Cyclophyllidea</taxon>
        <taxon>Mesocestoididae</taxon>
        <taxon>Mesocestoides</taxon>
    </lineage>
</organism>
<keyword evidence="3 10" id="KW-0808">Transferase</keyword>
<accession>A0A5K3F644</accession>
<evidence type="ECO:0000256" key="1">
    <source>
        <dbReference type="ARBA" id="ARBA00004922"/>
    </source>
</evidence>
<evidence type="ECO:0000313" key="13">
    <source>
        <dbReference type="WBParaSite" id="MCU_005764-RB"/>
    </source>
</evidence>
<dbReference type="AlphaFoldDB" id="A0A5K3F644"/>
<evidence type="ECO:0000259" key="11">
    <source>
        <dbReference type="Pfam" id="PF00534"/>
    </source>
</evidence>
<comment type="pathway">
    <text evidence="1 10">Protein modification; protein glycosylation.</text>
</comment>
<evidence type="ECO:0000256" key="2">
    <source>
        <dbReference type="ARBA" id="ARBA00022676"/>
    </source>
</evidence>
<keyword evidence="7 10" id="KW-0472">Membrane</keyword>
<dbReference type="Pfam" id="PF00534">
    <property type="entry name" value="Glycos_transf_1"/>
    <property type="match status" value="1"/>
</dbReference>
<name>A0A5K3F644_MESCO</name>
<evidence type="ECO:0000256" key="10">
    <source>
        <dbReference type="RuleBase" id="RU367136"/>
    </source>
</evidence>
<dbReference type="WBParaSite" id="MCU_005764-RB">
    <property type="protein sequence ID" value="MCU_005764-RB"/>
    <property type="gene ID" value="MCU_005764"/>
</dbReference>
<keyword evidence="2 10" id="KW-0328">Glycosyltransferase</keyword>
<keyword evidence="4 10" id="KW-0812">Transmembrane</keyword>
<evidence type="ECO:0000256" key="4">
    <source>
        <dbReference type="ARBA" id="ARBA00022692"/>
    </source>
</evidence>
<comment type="subcellular location">
    <subcellularLocation>
        <location evidence="10">Endoplasmic reticulum membrane</location>
        <topology evidence="10">Single-pass membrane protein</topology>
    </subcellularLocation>
</comment>
<sequence>MSVIFLHPDLGIGGAERAVIDAAMSAKCCGYEVEIVTNFHDPSHAFEETVNGSLKVTTVFKWLPRSLMGRFIALCAFVKMILAAFWIVFARRGVVDVVFVDQISAPLPILKLFNLKTIFYGHFPDLLLSRHDSRARRIYRFPLDRLEGFSTGMADTLVVNSQFTRDVFKKIFPALKDRKLHVLYPVPNTENLVLPSNVYEKSLDGSYAPPNADLAIHDLKSVLGVCPKLVFLSINRYERKKNVALAFESFAFLKNHWSSLIHNPSVSHSDVLIVHMGGYDSRILENVEYFNELTHLVEELEIAEQAVLLRSVPSNLKCLLIAASTAVIYTPENEHFGIVPLEAMFLGRPVVAPDSGGPRETIIDQQTGFLCPIHENKLLKNSEVASHIAGFMSKFINDPELSKTMGKRSHEHVVQNFSTEAFRKQFAVILQDTLSIDKQLG</sequence>
<dbReference type="InterPro" id="IPR001296">
    <property type="entry name" value="Glyco_trans_1"/>
</dbReference>
<evidence type="ECO:0000256" key="8">
    <source>
        <dbReference type="ARBA" id="ARBA00045103"/>
    </source>
</evidence>
<evidence type="ECO:0000256" key="7">
    <source>
        <dbReference type="ARBA" id="ARBA00023136"/>
    </source>
</evidence>
<evidence type="ECO:0000256" key="9">
    <source>
        <dbReference type="ARBA" id="ARBA00045104"/>
    </source>
</evidence>
<evidence type="ECO:0000256" key="3">
    <source>
        <dbReference type="ARBA" id="ARBA00022679"/>
    </source>
</evidence>
<feature type="domain" description="Glycosyl transferase family 1" evidence="11">
    <location>
        <begin position="228"/>
        <end position="379"/>
    </location>
</feature>
<dbReference type="EC" id="2.4.1.132" evidence="10"/>
<protein>
    <recommendedName>
        <fullName evidence="10">Alpha-1,3/1,6-mannosyltransferase ALG2</fullName>
        <ecNumber evidence="10">2.4.1.132</ecNumber>
        <ecNumber evidence="10">2.4.1.257</ecNumber>
    </recommendedName>
    <alternativeName>
        <fullName evidence="10">GDP-Man:Man(1)GlcNAc(2)-PP-Dol alpha-1,3-mannosyltransferase</fullName>
    </alternativeName>
</protein>
<dbReference type="GO" id="GO:0102704">
    <property type="term" value="F:GDP-Man:Man(2)GlcNAc(2)-PP-Dol alpha-1,6-mannosyltransferase activity"/>
    <property type="evidence" value="ECO:0007669"/>
    <property type="project" value="UniProtKB-UniRule"/>
</dbReference>
<dbReference type="GO" id="GO:0004378">
    <property type="term" value="F:GDP-Man:Man(1)GlcNAc(2)-PP-Dol alpha-1,3-mannosyltransferase activity"/>
    <property type="evidence" value="ECO:0007669"/>
    <property type="project" value="UniProtKB-UniRule"/>
</dbReference>
<comment type="catalytic activity">
    <reaction evidence="8 10">
        <text>a beta-D-Man-(1-&gt;4)-beta-D-GlcNAc-(1-&gt;4)-alpha-D-GlcNAc-diphospho-di-trans,poly-cis-dolichol + GDP-alpha-D-mannose = an alpha-D-Man-(1-&gt;3)-beta-D-Man-(1-&gt;4)-beta-D-GlcNAc-(1-&gt;4)-alpha-D-GlcNAc-diphospho-di-trans,poly-cis-dolichol + GDP + H(+)</text>
        <dbReference type="Rhea" id="RHEA:29515"/>
        <dbReference type="Rhea" id="RHEA-COMP:19511"/>
        <dbReference type="Rhea" id="RHEA-COMP:19513"/>
        <dbReference type="ChEBI" id="CHEBI:15378"/>
        <dbReference type="ChEBI" id="CHEBI:57527"/>
        <dbReference type="ChEBI" id="CHEBI:58189"/>
        <dbReference type="ChEBI" id="CHEBI:58472"/>
        <dbReference type="ChEBI" id="CHEBI:132510"/>
        <dbReference type="EC" id="2.4.1.132"/>
    </reaction>
    <physiologicalReaction direction="left-to-right" evidence="8 10">
        <dbReference type="Rhea" id="RHEA:29516"/>
    </physiologicalReaction>
</comment>
<dbReference type="SUPFAM" id="SSF53756">
    <property type="entry name" value="UDP-Glycosyltransferase/glycogen phosphorylase"/>
    <property type="match status" value="1"/>
</dbReference>
<feature type="domain" description="Glycosyltransferase subfamily 4-like N-terminal" evidence="12">
    <location>
        <begin position="12"/>
        <end position="186"/>
    </location>
</feature>
<reference evidence="13" key="1">
    <citation type="submission" date="2019-11" db="UniProtKB">
        <authorList>
            <consortium name="WormBaseParasite"/>
        </authorList>
    </citation>
    <scope>IDENTIFICATION</scope>
</reference>
<dbReference type="Gene3D" id="3.40.50.2000">
    <property type="entry name" value="Glycogen Phosphorylase B"/>
    <property type="match status" value="2"/>
</dbReference>
<dbReference type="InterPro" id="IPR027054">
    <property type="entry name" value="ALG2"/>
</dbReference>
<dbReference type="EC" id="2.4.1.257" evidence="10"/>
<comment type="similarity">
    <text evidence="10">Belongs to the glycosyltransferase group 1 family.</text>
</comment>
<evidence type="ECO:0000256" key="5">
    <source>
        <dbReference type="ARBA" id="ARBA00022824"/>
    </source>
</evidence>
<dbReference type="PANTHER" id="PTHR45918:SF1">
    <property type="entry name" value="ALPHA-1,3_1,6-MANNOSYLTRANSFERASE ALG2"/>
    <property type="match status" value="1"/>
</dbReference>
<comment type="function">
    <text evidence="10">Mannosylates Man(2)GlcNAc(2)-dolichol diphosphate and Man(1)GlcNAc(2)-dolichol diphosphate to form Man(3)GlcNAc(2)-dolichol diphosphate.</text>
</comment>
<proteinExistence type="inferred from homology"/>
<dbReference type="UniPathway" id="UPA00378"/>
<dbReference type="PANTHER" id="PTHR45918">
    <property type="entry name" value="ALPHA-1,3/1,6-MANNOSYLTRANSFERASE ALG2"/>
    <property type="match status" value="1"/>
</dbReference>
<dbReference type="InterPro" id="IPR028098">
    <property type="entry name" value="Glyco_trans_4-like_N"/>
</dbReference>
<keyword evidence="6 10" id="KW-1133">Transmembrane helix</keyword>
<dbReference type="GO" id="GO:0005789">
    <property type="term" value="C:endoplasmic reticulum membrane"/>
    <property type="evidence" value="ECO:0007669"/>
    <property type="project" value="UniProtKB-SubCell"/>
</dbReference>
<evidence type="ECO:0000259" key="12">
    <source>
        <dbReference type="Pfam" id="PF13439"/>
    </source>
</evidence>